<dbReference type="PANTHER" id="PTHR41287">
    <property type="match status" value="1"/>
</dbReference>
<dbReference type="EMBL" id="BK032860">
    <property type="protein sequence ID" value="DAF64431.1"/>
    <property type="molecule type" value="Genomic_DNA"/>
</dbReference>
<protein>
    <submittedName>
        <fullName evidence="3">Large Terminase</fullName>
    </submittedName>
</protein>
<dbReference type="InterPro" id="IPR046462">
    <property type="entry name" value="TerL_nuclease"/>
</dbReference>
<feature type="domain" description="Terminase large subunit-like ATPase" evidence="1">
    <location>
        <begin position="93"/>
        <end position="266"/>
    </location>
</feature>
<evidence type="ECO:0000313" key="3">
    <source>
        <dbReference type="EMBL" id="DAF64431.1"/>
    </source>
</evidence>
<organism evidence="3">
    <name type="scientific">Siphoviridae sp. cttaA39</name>
    <dbReference type="NCBI Taxonomy" id="2827960"/>
    <lineage>
        <taxon>Viruses</taxon>
        <taxon>Duplodnaviria</taxon>
        <taxon>Heunggongvirae</taxon>
        <taxon>Uroviricota</taxon>
        <taxon>Caudoviricetes</taxon>
    </lineage>
</organism>
<feature type="domain" description="Terminase large subunit-like endonuclease" evidence="2">
    <location>
        <begin position="276"/>
        <end position="562"/>
    </location>
</feature>
<dbReference type="PANTHER" id="PTHR41287:SF1">
    <property type="entry name" value="PROTEIN YMFN"/>
    <property type="match status" value="1"/>
</dbReference>
<accession>A0A8S5TMS4</accession>
<dbReference type="Pfam" id="PF20441">
    <property type="entry name" value="TerL_nuclease"/>
    <property type="match status" value="1"/>
</dbReference>
<reference evidence="3" key="1">
    <citation type="journal article" date="2021" name="Proc. Natl. Acad. Sci. U.S.A.">
        <title>A Catalog of Tens of Thousands of Viruses from Human Metagenomes Reveals Hidden Associations with Chronic Diseases.</title>
        <authorList>
            <person name="Tisza M.J."/>
            <person name="Buck C.B."/>
        </authorList>
    </citation>
    <scope>NUCLEOTIDE SEQUENCE</scope>
    <source>
        <strain evidence="3">CttaA39</strain>
    </source>
</reference>
<evidence type="ECO:0000259" key="2">
    <source>
        <dbReference type="Pfam" id="PF20441"/>
    </source>
</evidence>
<dbReference type="InterPro" id="IPR027417">
    <property type="entry name" value="P-loop_NTPase"/>
</dbReference>
<dbReference type="Gene3D" id="3.40.50.300">
    <property type="entry name" value="P-loop containing nucleotide triphosphate hydrolases"/>
    <property type="match status" value="1"/>
</dbReference>
<sequence>MSSEIYKTIREELIIYANNCLEDKYISEYEDYISCKKHKLACKRFLSDLEKQGTEEFPYIFNEVEAQKIVNWFSYLRHSKGVLAGKPIILNSWQKFILSQIYGWLHKDTGYRRFNKSFVEVARKNAKSQMESGVSLYEISTTATKNKEVAESYCAGVKRKQSKIVFDEAALMLKGSPLASKFKITRDRITHKKTGSFLEPLNAEDGKKGDGTNPALLIIDEYHQHPTTEFYDLSLGSNSKESLTMIITTAGKDLTYPCFTQEYKYCSNILDLNNDVENDNYFIDILEIDENDDIRDMRVWKKANPIRMTYAEGIKKIEDDWKIAKEIPEKLTSFLTKCLNKWVQAQDGGYMDMEKWKACEVDKIEIDLKGREVFVGFDMSAKIDLTSVAFIIPITINNMQKYVLYTHSFVPNREKLIERTMKDKAPYDYWEREGYITVTNTPVVDQNFVMDYVIKTCKENDWKINTLCFDPTNASKLMLEASEMGYNTVDIWQSHKQLNESTSGFREQVYCKNIIYEFNPVLNFAMSNAVIRKSNGMIKIDKDATTKKIDPIDATLCAFKLAMFYKPTLDLNEHIKKYGYSF</sequence>
<dbReference type="Pfam" id="PF03354">
    <property type="entry name" value="TerL_ATPase"/>
    <property type="match status" value="1"/>
</dbReference>
<name>A0A8S5TMS4_9CAUD</name>
<dbReference type="GO" id="GO:0004519">
    <property type="term" value="F:endonuclease activity"/>
    <property type="evidence" value="ECO:0007669"/>
    <property type="project" value="InterPro"/>
</dbReference>
<dbReference type="InterPro" id="IPR046461">
    <property type="entry name" value="TerL_ATPase"/>
</dbReference>
<proteinExistence type="predicted"/>
<dbReference type="InterPro" id="IPR005021">
    <property type="entry name" value="Terminase_largesu-like"/>
</dbReference>
<evidence type="ECO:0000259" key="1">
    <source>
        <dbReference type="Pfam" id="PF03354"/>
    </source>
</evidence>